<dbReference type="OrthoDB" id="9816479at2"/>
<accession>A0A0R2AGL4</accession>
<dbReference type="PANTHER" id="PTHR10465">
    <property type="entry name" value="TRANSMEMBRANE GTPASE FZO1"/>
    <property type="match status" value="1"/>
</dbReference>
<keyword evidence="3" id="KW-0378">Hydrolase</keyword>
<evidence type="ECO:0000256" key="3">
    <source>
        <dbReference type="ARBA" id="ARBA00022801"/>
    </source>
</evidence>
<dbReference type="InterPro" id="IPR027094">
    <property type="entry name" value="Mitofusin_fam"/>
</dbReference>
<name>A0A0R2AGL4_9LACO</name>
<dbReference type="Gene3D" id="3.40.50.300">
    <property type="entry name" value="P-loop containing nucleotide triphosphate hydrolases"/>
    <property type="match status" value="1"/>
</dbReference>
<comment type="caution">
    <text evidence="7">The sequence shown here is derived from an EMBL/GenBank/DDBJ whole genome shotgun (WGS) entry which is preliminary data.</text>
</comment>
<proteinExistence type="predicted"/>
<sequence length="723" mass="82532">MSSVTIKDLDALASKTLKIVVEGKDLVGEDAINNYQKAYDDFKKNAKAVMEPDRTMRLGIVGQVKAGKSSFLNALLFNGRDILPKAATPMTANLTKICYAEEPYAKVHYYSEEAWRGIKDLSQKYDKAYQEEYEKLKSSIKNERKLHREIVQNIDEDWKACKELTEKAKALSPAELSEKLREGEKTIRLEELAEYVGSQGRLAPIVEWTEMGIDTQSLKDVEIYDTPGLGDPVRSRGKKTEDFLKKCDAVIVLSMASQFMGEADVNLILDKLPNEGIRRMSFVASKFDSAMLDDSSRGKANLEEIFNKTYYVIKGSLEKSLGKQVAQGNKRKEAIFDKVKEEASDHDYLYTISSLLYGVAQKKKKNLPLSDEEKIIIERMQERFNGMSTEPDFLEDLAGIDDFKKEFELIRADKEKIIQERQADYLNKQSLKLLKELDNIYTKATRRLAGLKNKDIAAIKEQLELVHELITKQRNKIKVIFEEEEFDIRSRYTALADEIKRMKKNYQLFPVKNVQTGSYTSGHLWWKKEHITNEYVAEIVDVENNITNYVDDLTKKIGDNQRHSLDSNSLGNKIKSIVIEGIENTRKLDEDEIIDVVNSRLRKLDLPKYKELDSVDYTNKLTTSYPSSRVYGKEISGLKQTLGRILTEIGSDAAKTLENKDQEITSYLDAESVSFADELEKALSKDLQEQEVLLQNAEQSKSSLEGYTTLLKAEKEKLVDLTD</sequence>
<dbReference type="GO" id="GO:0005525">
    <property type="term" value="F:GTP binding"/>
    <property type="evidence" value="ECO:0007669"/>
    <property type="project" value="UniProtKB-KW"/>
</dbReference>
<dbReference type="PATRIC" id="fig|1423718.3.peg.1046"/>
<organism evidence="7 8">
    <name type="scientific">Ligilactobacillus agilis DSM 20509</name>
    <dbReference type="NCBI Taxonomy" id="1423718"/>
    <lineage>
        <taxon>Bacteria</taxon>
        <taxon>Bacillati</taxon>
        <taxon>Bacillota</taxon>
        <taxon>Bacilli</taxon>
        <taxon>Lactobacillales</taxon>
        <taxon>Lactobacillaceae</taxon>
        <taxon>Ligilactobacillus</taxon>
    </lineage>
</organism>
<keyword evidence="2" id="KW-0547">Nucleotide-binding</keyword>
<evidence type="ECO:0000313" key="8">
    <source>
        <dbReference type="Proteomes" id="UP000051008"/>
    </source>
</evidence>
<evidence type="ECO:0000256" key="2">
    <source>
        <dbReference type="ARBA" id="ARBA00022741"/>
    </source>
</evidence>
<evidence type="ECO:0000313" key="7">
    <source>
        <dbReference type="EMBL" id="KRM65714.1"/>
    </source>
</evidence>
<dbReference type="RefSeq" id="WP_056975987.1">
    <property type="nucleotide sequence ID" value="NZ_AYYP01000011.1"/>
</dbReference>
<comment type="subcellular location">
    <subcellularLocation>
        <location evidence="1">Membrane</location>
    </subcellularLocation>
</comment>
<dbReference type="PANTHER" id="PTHR10465:SF0">
    <property type="entry name" value="SARCALUMENIN"/>
    <property type="match status" value="1"/>
</dbReference>
<protein>
    <recommendedName>
        <fullName evidence="6">Dynamin N-terminal domain-containing protein</fullName>
    </recommendedName>
</protein>
<evidence type="ECO:0000256" key="4">
    <source>
        <dbReference type="ARBA" id="ARBA00023134"/>
    </source>
</evidence>
<dbReference type="Proteomes" id="UP000051008">
    <property type="component" value="Unassembled WGS sequence"/>
</dbReference>
<keyword evidence="8" id="KW-1185">Reference proteome</keyword>
<dbReference type="SUPFAM" id="SSF52540">
    <property type="entry name" value="P-loop containing nucleoside triphosphate hydrolases"/>
    <property type="match status" value="1"/>
</dbReference>
<dbReference type="InterPro" id="IPR045063">
    <property type="entry name" value="Dynamin_N"/>
</dbReference>
<dbReference type="InterPro" id="IPR027417">
    <property type="entry name" value="P-loop_NTPase"/>
</dbReference>
<keyword evidence="4" id="KW-0342">GTP-binding</keyword>
<dbReference type="Pfam" id="PF00350">
    <property type="entry name" value="Dynamin_N"/>
    <property type="match status" value="1"/>
</dbReference>
<evidence type="ECO:0000256" key="5">
    <source>
        <dbReference type="ARBA" id="ARBA00023136"/>
    </source>
</evidence>
<dbReference type="AlphaFoldDB" id="A0A0R2AGL4"/>
<reference evidence="7 8" key="1">
    <citation type="journal article" date="2015" name="Genome Announc.">
        <title>Expanding the biotechnology potential of lactobacilli through comparative genomics of 213 strains and associated genera.</title>
        <authorList>
            <person name="Sun Z."/>
            <person name="Harris H.M."/>
            <person name="McCann A."/>
            <person name="Guo C."/>
            <person name="Argimon S."/>
            <person name="Zhang W."/>
            <person name="Yang X."/>
            <person name="Jeffery I.B."/>
            <person name="Cooney J.C."/>
            <person name="Kagawa T.F."/>
            <person name="Liu W."/>
            <person name="Song Y."/>
            <person name="Salvetti E."/>
            <person name="Wrobel A."/>
            <person name="Rasinkangas P."/>
            <person name="Parkhill J."/>
            <person name="Rea M.C."/>
            <person name="O'Sullivan O."/>
            <person name="Ritari J."/>
            <person name="Douillard F.P."/>
            <person name="Paul Ross R."/>
            <person name="Yang R."/>
            <person name="Briner A.E."/>
            <person name="Felis G.E."/>
            <person name="de Vos W.M."/>
            <person name="Barrangou R."/>
            <person name="Klaenhammer T.R."/>
            <person name="Caufield P.W."/>
            <person name="Cui Y."/>
            <person name="Zhang H."/>
            <person name="O'Toole P.W."/>
        </authorList>
    </citation>
    <scope>NUCLEOTIDE SEQUENCE [LARGE SCALE GENOMIC DNA]</scope>
    <source>
        <strain evidence="7 8">DSM 20509</strain>
    </source>
</reference>
<feature type="domain" description="Dynamin N-terminal" evidence="6">
    <location>
        <begin position="59"/>
        <end position="284"/>
    </location>
</feature>
<keyword evidence="5" id="KW-0472">Membrane</keyword>
<evidence type="ECO:0000259" key="6">
    <source>
        <dbReference type="Pfam" id="PF00350"/>
    </source>
</evidence>
<dbReference type="GO" id="GO:0003924">
    <property type="term" value="F:GTPase activity"/>
    <property type="evidence" value="ECO:0007669"/>
    <property type="project" value="InterPro"/>
</dbReference>
<evidence type="ECO:0000256" key="1">
    <source>
        <dbReference type="ARBA" id="ARBA00004370"/>
    </source>
</evidence>
<dbReference type="GO" id="GO:0016020">
    <property type="term" value="C:membrane"/>
    <property type="evidence" value="ECO:0007669"/>
    <property type="project" value="UniProtKB-SubCell"/>
</dbReference>
<gene>
    <name evidence="7" type="ORF">FC14_GL000997</name>
</gene>
<dbReference type="EMBL" id="AYYP01000011">
    <property type="protein sequence ID" value="KRM65714.1"/>
    <property type="molecule type" value="Genomic_DNA"/>
</dbReference>